<feature type="non-terminal residue" evidence="2">
    <location>
        <position position="56"/>
    </location>
</feature>
<accession>X0XBM6</accession>
<name>X0XBM6_9ZZZZ</name>
<dbReference type="EMBL" id="BARS01040172">
    <property type="protein sequence ID" value="GAG32837.1"/>
    <property type="molecule type" value="Genomic_DNA"/>
</dbReference>
<gene>
    <name evidence="2" type="ORF">S01H1_61283</name>
</gene>
<feature type="transmembrane region" description="Helical" evidence="1">
    <location>
        <begin position="16"/>
        <end position="34"/>
    </location>
</feature>
<keyword evidence="1" id="KW-1133">Transmembrane helix</keyword>
<organism evidence="2">
    <name type="scientific">marine sediment metagenome</name>
    <dbReference type="NCBI Taxonomy" id="412755"/>
    <lineage>
        <taxon>unclassified sequences</taxon>
        <taxon>metagenomes</taxon>
        <taxon>ecological metagenomes</taxon>
    </lineage>
</organism>
<sequence length="56" mass="6116">MFAVAAGQFALFGRPHLVAMVVIAAVPAVLVWWARRASRPVLTRWICRSLAVVLVA</sequence>
<reference evidence="2" key="1">
    <citation type="journal article" date="2014" name="Front. Microbiol.">
        <title>High frequency of phylogenetically diverse reductive dehalogenase-homologous genes in deep subseafloor sedimentary metagenomes.</title>
        <authorList>
            <person name="Kawai M."/>
            <person name="Futagami T."/>
            <person name="Toyoda A."/>
            <person name="Takaki Y."/>
            <person name="Nishi S."/>
            <person name="Hori S."/>
            <person name="Arai W."/>
            <person name="Tsubouchi T."/>
            <person name="Morono Y."/>
            <person name="Uchiyama I."/>
            <person name="Ito T."/>
            <person name="Fujiyama A."/>
            <person name="Inagaki F."/>
            <person name="Takami H."/>
        </authorList>
    </citation>
    <scope>NUCLEOTIDE SEQUENCE</scope>
    <source>
        <strain evidence="2">Expedition CK06-06</strain>
    </source>
</reference>
<keyword evidence="1" id="KW-0812">Transmembrane</keyword>
<protein>
    <submittedName>
        <fullName evidence="2">Uncharacterized protein</fullName>
    </submittedName>
</protein>
<dbReference type="AlphaFoldDB" id="X0XBM6"/>
<keyword evidence="1" id="KW-0472">Membrane</keyword>
<evidence type="ECO:0000256" key="1">
    <source>
        <dbReference type="SAM" id="Phobius"/>
    </source>
</evidence>
<comment type="caution">
    <text evidence="2">The sequence shown here is derived from an EMBL/GenBank/DDBJ whole genome shotgun (WGS) entry which is preliminary data.</text>
</comment>
<proteinExistence type="predicted"/>
<evidence type="ECO:0000313" key="2">
    <source>
        <dbReference type="EMBL" id="GAG32837.1"/>
    </source>
</evidence>